<dbReference type="InterPro" id="IPR027417">
    <property type="entry name" value="P-loop_NTPase"/>
</dbReference>
<dbReference type="SUPFAM" id="SSF48452">
    <property type="entry name" value="TPR-like"/>
    <property type="match status" value="1"/>
</dbReference>
<keyword evidence="2" id="KW-0472">Membrane</keyword>
<keyword evidence="2" id="KW-1133">Transmembrane helix</keyword>
<feature type="transmembrane region" description="Helical" evidence="2">
    <location>
        <begin position="7"/>
        <end position="27"/>
    </location>
</feature>
<evidence type="ECO:0000313" key="3">
    <source>
        <dbReference type="EMBL" id="SEU14231.1"/>
    </source>
</evidence>
<dbReference type="STRING" id="568860.SAMN05421811_106240"/>
<evidence type="ECO:0008006" key="5">
    <source>
        <dbReference type="Google" id="ProtNLM"/>
    </source>
</evidence>
<reference evidence="3 4" key="1">
    <citation type="submission" date="2016-10" db="EMBL/GenBank/DDBJ databases">
        <authorList>
            <person name="de Groot N.N."/>
        </authorList>
    </citation>
    <scope>NUCLEOTIDE SEQUENCE [LARGE SCALE GENOMIC DNA]</scope>
    <source>
        <strain evidence="3 4">CGMCC 4.5598</strain>
    </source>
</reference>
<organism evidence="3 4">
    <name type="scientific">Nonomuraea wenchangensis</name>
    <dbReference type="NCBI Taxonomy" id="568860"/>
    <lineage>
        <taxon>Bacteria</taxon>
        <taxon>Bacillati</taxon>
        <taxon>Actinomycetota</taxon>
        <taxon>Actinomycetes</taxon>
        <taxon>Streptosporangiales</taxon>
        <taxon>Streptosporangiaceae</taxon>
        <taxon>Nonomuraea</taxon>
    </lineage>
</organism>
<dbReference type="Gene3D" id="1.25.40.10">
    <property type="entry name" value="Tetratricopeptide repeat domain"/>
    <property type="match status" value="2"/>
</dbReference>
<dbReference type="SUPFAM" id="SSF52540">
    <property type="entry name" value="P-loop containing nucleoside triphosphate hydrolases"/>
    <property type="match status" value="1"/>
</dbReference>
<evidence type="ECO:0000256" key="1">
    <source>
        <dbReference type="SAM" id="MobiDB-lite"/>
    </source>
</evidence>
<evidence type="ECO:0000256" key="2">
    <source>
        <dbReference type="SAM" id="Phobius"/>
    </source>
</evidence>
<feature type="transmembrane region" description="Helical" evidence="2">
    <location>
        <begin position="47"/>
        <end position="65"/>
    </location>
</feature>
<evidence type="ECO:0000313" key="4">
    <source>
        <dbReference type="Proteomes" id="UP000199361"/>
    </source>
</evidence>
<dbReference type="Proteomes" id="UP000199361">
    <property type="component" value="Unassembled WGS sequence"/>
</dbReference>
<dbReference type="EMBL" id="FOHX01000006">
    <property type="protein sequence ID" value="SEU14231.1"/>
    <property type="molecule type" value="Genomic_DNA"/>
</dbReference>
<gene>
    <name evidence="3" type="ORF">SAMN05421811_106240</name>
</gene>
<dbReference type="Gene3D" id="3.40.50.300">
    <property type="entry name" value="P-loop containing nucleotide triphosphate hydrolases"/>
    <property type="match status" value="1"/>
</dbReference>
<keyword evidence="4" id="KW-1185">Reference proteome</keyword>
<sequence length="926" mass="103898">MVGIRRTLWWLGSIALIVTVITLGNALNWWNILVDPKHKNYPHLGTINQIAGILSLLTSVFIGLYQIRLAKKPVIQAPRAEEQPQRDQPHETVSPPVIVPRRSPGIVDRTEEISVLRERLMEGASGIVIVTGPPGVGKAELVEEVLWHLEHASLDPPGTSRPRVVRHEIAPDLDQYAGIDVGMLVADIENLSDDDAALRKAISLQHSPLDQLTAALEKHRDAPVVIAIRHAESLFDPVTRQLRDPELDEAFEILTKNTQHRVSVVLTTRHPPKSLGQGTWAERWQPIAVKGLRPGDFLEYVKRLAGEETLVSNAVAGLHGLLQGNPRNTQLSCAAFRFARETSAELAAEIRHRKSGDGVLGFLIQRLIAGLNPLERRALQALDAYGTSVRLDAVCALVVEEHHEPHPADEVQNALTKLVERHLAVETAQGEYRLSLSEAERKWAGLPNGDGPVDERSYELLRRAGYELHDRRVTPPRSLADLRVALAELRALMRAGDLWDRAYNRIEDELDPELRKRNRMSLLLETREKLRGKLGSERREMANHNALGELYASRGDFTKANQAYSQALEYANLLRSLPYQTVIRANWAGAYWRHFEVETAYGYFELARDDHDKLLHSNPEVYRDLLPLRMNIFEGLADCHRHWGEYTKAIEFAKRARAVTESEGYPRTPEARDLSDRGRLSIGMKLARWHLELGDREAADRLDESVRLELNGHDQDWLQSVYQDGHACLLLDRDDVEEAIRTAQRAVELAREFTDPVILLQARTTLCLAYLENDDLDAAARQVEAAMPYRHRGGSLLPPALHALVAVGLDPDSGGGQAVERFRLLLAEAEERIQQDRHDVAAWDFKGFAGCGLFLYGEGELKDAIAAFLAARTTTRDVLRTREPTPGLVEQWISLLELLDAYGRPPRLLRPVIDVLCAMQARTSGS</sequence>
<keyword evidence="2" id="KW-0812">Transmembrane</keyword>
<feature type="region of interest" description="Disordered" evidence="1">
    <location>
        <begin position="78"/>
        <end position="101"/>
    </location>
</feature>
<dbReference type="AlphaFoldDB" id="A0A1I0JVP9"/>
<dbReference type="InterPro" id="IPR011990">
    <property type="entry name" value="TPR-like_helical_dom_sf"/>
</dbReference>
<name>A0A1I0JVP9_9ACTN</name>
<protein>
    <recommendedName>
        <fullName evidence="5">Tetratricopeptide repeat-containing protein</fullName>
    </recommendedName>
</protein>
<dbReference type="PANTHER" id="PTHR47691">
    <property type="entry name" value="REGULATOR-RELATED"/>
    <property type="match status" value="1"/>
</dbReference>
<dbReference type="PANTHER" id="PTHR47691:SF3">
    <property type="entry name" value="HTH-TYPE TRANSCRIPTIONAL REGULATOR RV0890C-RELATED"/>
    <property type="match status" value="1"/>
</dbReference>
<feature type="compositionally biased region" description="Basic and acidic residues" evidence="1">
    <location>
        <begin position="79"/>
        <end position="90"/>
    </location>
</feature>
<proteinExistence type="predicted"/>
<accession>A0A1I0JVP9</accession>